<keyword evidence="11" id="KW-0175">Coiled coil</keyword>
<comment type="caution">
    <text evidence="13">The sequence shown here is derived from an EMBL/GenBank/DDBJ whole genome shotgun (WGS) entry which is preliminary data.</text>
</comment>
<dbReference type="PANTHER" id="PTHR34501">
    <property type="entry name" value="PROTEIN YDDL-RELATED"/>
    <property type="match status" value="1"/>
</dbReference>
<keyword evidence="3" id="KW-0813">Transport</keyword>
<dbReference type="GO" id="GO:0006811">
    <property type="term" value="P:monoatomic ion transport"/>
    <property type="evidence" value="ECO:0007669"/>
    <property type="project" value="UniProtKB-KW"/>
</dbReference>
<evidence type="ECO:0000256" key="12">
    <source>
        <dbReference type="SAM" id="SignalP"/>
    </source>
</evidence>
<evidence type="ECO:0000256" key="9">
    <source>
        <dbReference type="ARBA" id="ARBA00023136"/>
    </source>
</evidence>
<evidence type="ECO:0000256" key="10">
    <source>
        <dbReference type="ARBA" id="ARBA00023237"/>
    </source>
</evidence>
<evidence type="ECO:0000256" key="1">
    <source>
        <dbReference type="ARBA" id="ARBA00004571"/>
    </source>
</evidence>
<evidence type="ECO:0000256" key="8">
    <source>
        <dbReference type="ARBA" id="ARBA00023114"/>
    </source>
</evidence>
<dbReference type="GO" id="GO:0009279">
    <property type="term" value="C:cell outer membrane"/>
    <property type="evidence" value="ECO:0007669"/>
    <property type="project" value="UniProtKB-SubCell"/>
</dbReference>
<dbReference type="RefSeq" id="WP_115478779.1">
    <property type="nucleotide sequence ID" value="NZ_QRBF01000005.1"/>
</dbReference>
<dbReference type="InterPro" id="IPR050298">
    <property type="entry name" value="Gram-neg_bact_OMP"/>
</dbReference>
<dbReference type="OrthoDB" id="784582at2"/>
<proteinExistence type="predicted"/>
<evidence type="ECO:0000256" key="2">
    <source>
        <dbReference type="ARBA" id="ARBA00011233"/>
    </source>
</evidence>
<reference evidence="13 14" key="1">
    <citation type="submission" date="2018-07" db="EMBL/GenBank/DDBJ databases">
        <title>Dyella monticola sp. nov. and Dyella psychrodurans sp. nov. isolated from monsoon evergreen broad-leaved forest soil of Dinghu Mountain, China.</title>
        <authorList>
            <person name="Gao Z."/>
            <person name="Qiu L."/>
        </authorList>
    </citation>
    <scope>NUCLEOTIDE SEQUENCE [LARGE SCALE GENOMIC DNA]</scope>
    <source>
        <strain evidence="13 14">4MSK11</strain>
    </source>
</reference>
<feature type="signal peptide" evidence="12">
    <location>
        <begin position="1"/>
        <end position="28"/>
    </location>
</feature>
<keyword evidence="14" id="KW-1185">Reference proteome</keyword>
<name>A0A370X2H0_9GAMM</name>
<keyword evidence="8" id="KW-0626">Porin</keyword>
<keyword evidence="10" id="KW-0998">Cell outer membrane</keyword>
<dbReference type="InterPro" id="IPR023614">
    <property type="entry name" value="Porin_dom_sf"/>
</dbReference>
<dbReference type="Proteomes" id="UP000255334">
    <property type="component" value="Unassembled WGS sequence"/>
</dbReference>
<dbReference type="EMBL" id="QRBF01000005">
    <property type="protein sequence ID" value="RDS82603.1"/>
    <property type="molecule type" value="Genomic_DNA"/>
</dbReference>
<dbReference type="AlphaFoldDB" id="A0A370X2H0"/>
<keyword evidence="7" id="KW-0406">Ion transport</keyword>
<evidence type="ECO:0000256" key="5">
    <source>
        <dbReference type="ARBA" id="ARBA00022692"/>
    </source>
</evidence>
<evidence type="ECO:0000313" key="13">
    <source>
        <dbReference type="EMBL" id="RDS82603.1"/>
    </source>
</evidence>
<comment type="subcellular location">
    <subcellularLocation>
        <location evidence="1">Cell outer membrane</location>
        <topology evidence="1">Multi-pass membrane protein</topology>
    </subcellularLocation>
</comment>
<keyword evidence="9" id="KW-0472">Membrane</keyword>
<keyword evidence="5" id="KW-0812">Transmembrane</keyword>
<dbReference type="SUPFAM" id="SSF56935">
    <property type="entry name" value="Porins"/>
    <property type="match status" value="1"/>
</dbReference>
<evidence type="ECO:0000313" key="14">
    <source>
        <dbReference type="Proteomes" id="UP000255334"/>
    </source>
</evidence>
<feature type="coiled-coil region" evidence="11">
    <location>
        <begin position="24"/>
        <end position="51"/>
    </location>
</feature>
<dbReference type="Gene3D" id="2.40.160.10">
    <property type="entry name" value="Porin"/>
    <property type="match status" value="1"/>
</dbReference>
<evidence type="ECO:0000256" key="11">
    <source>
        <dbReference type="SAM" id="Coils"/>
    </source>
</evidence>
<organism evidence="13 14">
    <name type="scientific">Dyella psychrodurans</name>
    <dbReference type="NCBI Taxonomy" id="1927960"/>
    <lineage>
        <taxon>Bacteria</taxon>
        <taxon>Pseudomonadati</taxon>
        <taxon>Pseudomonadota</taxon>
        <taxon>Gammaproteobacteria</taxon>
        <taxon>Lysobacterales</taxon>
        <taxon>Rhodanobacteraceae</taxon>
        <taxon>Dyella</taxon>
    </lineage>
</organism>
<sequence length="530" mass="57290">MFQKSRRLRIALLIGAAFAISLPVIAHADELSDLKKEVQALNARLAKLEKEKSQPAAQETLVRQQDAKVIANTSAGDVPAMPKTENSDNVAGVLQQPIMLYHGHDTSLHIYGIIEGTISGWSNQPNANGNGKPSWATGFQTAWFSGNRLGFDVDHALTSAEKFGLHDLKVIAKLEAEFESPSGNMDTPGVLFNRDAWIGFQSPELGKLTFGRQNTVTRDFTQTWGDPYGTPFVSLNEGGYSNVNNFKQIIFYSASSTTTRNDSGIVWKKTFLGDHMILGLDYSFGSQGVGGSGNGGIGNMPLLDGGGGSPGQFKVGSNQAISLAYNNLEVGGGQLSWNVNYNRSSCGNFGDDHCDASDPSAGNYVNQNTNQAFLTGGTYVFDGWRVGAGYIRYIAQQHTNTGNLGDRKDNVWIVDGTIPVRPISKDLDLYWGAWEAFGHNSALYAGNNLVVLPFFISTANSTKTVNGSRINATVSLMYHLDKQTDVYFAYDYQLGRGGWSHTLFDTQGNGGGPSLRAETTGIGTGVRLKF</sequence>
<evidence type="ECO:0000256" key="7">
    <source>
        <dbReference type="ARBA" id="ARBA00023065"/>
    </source>
</evidence>
<dbReference type="CDD" id="cd00342">
    <property type="entry name" value="gram_neg_porins"/>
    <property type="match status" value="1"/>
</dbReference>
<keyword evidence="6 12" id="KW-0732">Signal</keyword>
<comment type="subunit">
    <text evidence="2">Homotrimer.</text>
</comment>
<dbReference type="PANTHER" id="PTHR34501:SF9">
    <property type="entry name" value="MAJOR OUTER MEMBRANE PROTEIN P.IA"/>
    <property type="match status" value="1"/>
</dbReference>
<evidence type="ECO:0000256" key="3">
    <source>
        <dbReference type="ARBA" id="ARBA00022448"/>
    </source>
</evidence>
<accession>A0A370X2H0</accession>
<dbReference type="GO" id="GO:0046930">
    <property type="term" value="C:pore complex"/>
    <property type="evidence" value="ECO:0007669"/>
    <property type="project" value="UniProtKB-KW"/>
</dbReference>
<dbReference type="GO" id="GO:0015288">
    <property type="term" value="F:porin activity"/>
    <property type="evidence" value="ECO:0007669"/>
    <property type="project" value="UniProtKB-KW"/>
</dbReference>
<dbReference type="InterPro" id="IPR033900">
    <property type="entry name" value="Gram_neg_porin_domain"/>
</dbReference>
<evidence type="ECO:0000256" key="4">
    <source>
        <dbReference type="ARBA" id="ARBA00022452"/>
    </source>
</evidence>
<gene>
    <name evidence="13" type="ORF">DWU99_14485</name>
</gene>
<evidence type="ECO:0000256" key="6">
    <source>
        <dbReference type="ARBA" id="ARBA00022729"/>
    </source>
</evidence>
<protein>
    <submittedName>
        <fullName evidence="13">Porin</fullName>
    </submittedName>
</protein>
<keyword evidence="4" id="KW-1134">Transmembrane beta strand</keyword>
<feature type="chain" id="PRO_5016630834" evidence="12">
    <location>
        <begin position="29"/>
        <end position="530"/>
    </location>
</feature>